<reference evidence="7 8" key="1">
    <citation type="submission" date="2020-06" db="EMBL/GenBank/DDBJ databases">
        <title>Actinokineospora xiongansis sp. nov., isolated from soil of Baiyangdian.</title>
        <authorList>
            <person name="Zhang X."/>
        </authorList>
    </citation>
    <scope>NUCLEOTIDE SEQUENCE [LARGE SCALE GENOMIC DNA]</scope>
    <source>
        <strain evidence="7 8">HBU206404</strain>
    </source>
</reference>
<dbReference type="Gene3D" id="3.30.300.30">
    <property type="match status" value="1"/>
</dbReference>
<keyword evidence="3" id="KW-0276">Fatty acid metabolism</keyword>
<dbReference type="CDD" id="cd05931">
    <property type="entry name" value="FAAL"/>
    <property type="match status" value="1"/>
</dbReference>
<keyword evidence="4" id="KW-0443">Lipid metabolism</keyword>
<name>A0ABR7KZV4_9PSEU</name>
<dbReference type="InterPro" id="IPR045851">
    <property type="entry name" value="AMP-bd_C_sf"/>
</dbReference>
<sequence>MSVITTSRPHAGLVDAVRSAAAARPEAPAMTFLDYSTSRTGTPSTLTYGELDSRSAAVAARLITMLAPGSRVAVLCPTSDAYVVAFVACVYAGMIAVPLYAPEAYRSNDRALSAMADAGCDAVLTPAAYRPLVLEQTADALPAHRVLAVDEFDAGDRGFEPVPVDPTAIAYLQYTSGSTRRPTGVRVSNHNIAVAAAQMAHAIGVDDTARLVSWLPLFHDMGLVFGLVTPLTQGRPVSLMTPLAFVQQPARWLSQLSSDGATHTMSPNFGLDLCVERVRAAQRAEFNLSALRVLGNGAEPIRARTLARFSEAFRESGFRHEAHMPGYGLAEATLVVTSKERSAPPTVRTFDRDDLRAGRVCVVAEDAPRGRTMVGCGAPVMQEIRVDADHGQVGEILVRGENVCAGYWNTDERAAYVFGSDGWLRTGDIGFVHEGELFVAGRSKDLIIIDGSNYHPVDIELAIEEACPWLRSDHVAVFAFDAGDRERLVVAAEPRQAADRLTADKAEAVRAAVGTTFDLDVHEVVLIRRGTMPRTTSGKIQRSLCRERYERGKLSPARSEPTGD</sequence>
<feature type="domain" description="AMP-binding enzyme C-terminal" evidence="6">
    <location>
        <begin position="445"/>
        <end position="555"/>
    </location>
</feature>
<dbReference type="Pfam" id="PF23024">
    <property type="entry name" value="AMP-dom_DIP2-like"/>
    <property type="match status" value="1"/>
</dbReference>
<dbReference type="Gene3D" id="3.40.50.12780">
    <property type="entry name" value="N-terminal domain of ligase-like"/>
    <property type="match status" value="1"/>
</dbReference>
<evidence type="ECO:0000256" key="1">
    <source>
        <dbReference type="ARBA" id="ARBA00006432"/>
    </source>
</evidence>
<dbReference type="EMBL" id="JABVED010000001">
    <property type="protein sequence ID" value="MBC6445964.1"/>
    <property type="molecule type" value="Genomic_DNA"/>
</dbReference>
<dbReference type="PANTHER" id="PTHR22754:SF32">
    <property type="entry name" value="DISCO-INTERACTING PROTEIN 2"/>
    <property type="match status" value="1"/>
</dbReference>
<feature type="domain" description="AMP-dependent synthetase/ligase" evidence="5">
    <location>
        <begin position="19"/>
        <end position="408"/>
    </location>
</feature>
<evidence type="ECO:0000256" key="2">
    <source>
        <dbReference type="ARBA" id="ARBA00022598"/>
    </source>
</evidence>
<keyword evidence="8" id="KW-1185">Reference proteome</keyword>
<comment type="caution">
    <text evidence="7">The sequence shown here is derived from an EMBL/GenBank/DDBJ whole genome shotgun (WGS) entry which is preliminary data.</text>
</comment>
<organism evidence="7 8">
    <name type="scientific">Actinokineospora xionganensis</name>
    <dbReference type="NCBI Taxonomy" id="2684470"/>
    <lineage>
        <taxon>Bacteria</taxon>
        <taxon>Bacillati</taxon>
        <taxon>Actinomycetota</taxon>
        <taxon>Actinomycetes</taxon>
        <taxon>Pseudonocardiales</taxon>
        <taxon>Pseudonocardiaceae</taxon>
        <taxon>Actinokineospora</taxon>
    </lineage>
</organism>
<accession>A0ABR7KZV4</accession>
<evidence type="ECO:0000313" key="7">
    <source>
        <dbReference type="EMBL" id="MBC6445964.1"/>
    </source>
</evidence>
<comment type="similarity">
    <text evidence="1">Belongs to the ATP-dependent AMP-binding enzyme family.</text>
</comment>
<evidence type="ECO:0000259" key="6">
    <source>
        <dbReference type="Pfam" id="PF23024"/>
    </source>
</evidence>
<proteinExistence type="inferred from homology"/>
<evidence type="ECO:0000256" key="3">
    <source>
        <dbReference type="ARBA" id="ARBA00022832"/>
    </source>
</evidence>
<evidence type="ECO:0000313" key="8">
    <source>
        <dbReference type="Proteomes" id="UP000734823"/>
    </source>
</evidence>
<evidence type="ECO:0000259" key="5">
    <source>
        <dbReference type="Pfam" id="PF00501"/>
    </source>
</evidence>
<dbReference type="GO" id="GO:0016874">
    <property type="term" value="F:ligase activity"/>
    <property type="evidence" value="ECO:0007669"/>
    <property type="project" value="UniProtKB-KW"/>
</dbReference>
<keyword evidence="2 7" id="KW-0436">Ligase</keyword>
<protein>
    <submittedName>
        <fullName evidence="7">Fatty acyl-AMP ligase</fullName>
    </submittedName>
</protein>
<dbReference type="InterPro" id="IPR025110">
    <property type="entry name" value="AMP-bd_C"/>
</dbReference>
<dbReference type="InterPro" id="IPR042099">
    <property type="entry name" value="ANL_N_sf"/>
</dbReference>
<dbReference type="RefSeq" id="WP_187218017.1">
    <property type="nucleotide sequence ID" value="NZ_JABVED010000001.1"/>
</dbReference>
<dbReference type="PANTHER" id="PTHR22754">
    <property type="entry name" value="DISCO-INTERACTING PROTEIN 2 DIP2 -RELATED"/>
    <property type="match status" value="1"/>
</dbReference>
<dbReference type="InterPro" id="IPR040097">
    <property type="entry name" value="FAAL/FAAC"/>
</dbReference>
<dbReference type="Proteomes" id="UP000734823">
    <property type="component" value="Unassembled WGS sequence"/>
</dbReference>
<evidence type="ECO:0000256" key="4">
    <source>
        <dbReference type="ARBA" id="ARBA00023098"/>
    </source>
</evidence>
<dbReference type="InterPro" id="IPR000873">
    <property type="entry name" value="AMP-dep_synth/lig_dom"/>
</dbReference>
<dbReference type="SUPFAM" id="SSF56801">
    <property type="entry name" value="Acetyl-CoA synthetase-like"/>
    <property type="match status" value="1"/>
</dbReference>
<gene>
    <name evidence="7" type="ORF">GPZ80_02105</name>
</gene>
<dbReference type="Pfam" id="PF00501">
    <property type="entry name" value="AMP-binding"/>
    <property type="match status" value="1"/>
</dbReference>